<evidence type="ECO:0000256" key="2">
    <source>
        <dbReference type="ARBA" id="ARBA00023002"/>
    </source>
</evidence>
<dbReference type="PANTHER" id="PTHR44196">
    <property type="entry name" value="DEHYDROGENASE/REDUCTASE SDR FAMILY MEMBER 7B"/>
    <property type="match status" value="1"/>
</dbReference>
<dbReference type="AlphaFoldDB" id="A0A3G2HYH6"/>
<dbReference type="InterPro" id="IPR036291">
    <property type="entry name" value="NAD(P)-bd_dom_sf"/>
</dbReference>
<dbReference type="GO" id="GO:0016020">
    <property type="term" value="C:membrane"/>
    <property type="evidence" value="ECO:0007669"/>
    <property type="project" value="TreeGrafter"/>
</dbReference>
<evidence type="ECO:0000313" key="4">
    <source>
        <dbReference type="Proteomes" id="UP000268070"/>
    </source>
</evidence>
<dbReference type="GO" id="GO:0016491">
    <property type="term" value="F:oxidoreductase activity"/>
    <property type="evidence" value="ECO:0007669"/>
    <property type="project" value="UniProtKB-KW"/>
</dbReference>
<reference evidence="3 4" key="1">
    <citation type="submission" date="2018-09" db="EMBL/GenBank/DDBJ databases">
        <title>Complete genome sequence of the hydrocarbonoclastic bacterium Alcaligenes aquatilis QD168, isolated from a crude-oil polluted marine sediment of Central Chile.</title>
        <authorList>
            <person name="Duran R.E."/>
            <person name="Barra B."/>
            <person name="Salva-Serra F."/>
            <person name="Mendez V."/>
            <person name="Moore E.R.B."/>
            <person name="Seeger M."/>
        </authorList>
    </citation>
    <scope>NUCLEOTIDE SEQUENCE [LARGE SCALE GENOMIC DNA]</scope>
    <source>
        <strain evidence="3 4">QD168</strain>
    </source>
</reference>
<accession>A0A3G2HYH6</accession>
<dbReference type="Proteomes" id="UP000268070">
    <property type="component" value="Chromosome"/>
</dbReference>
<dbReference type="SUPFAM" id="SSF51735">
    <property type="entry name" value="NAD(P)-binding Rossmann-fold domains"/>
    <property type="match status" value="1"/>
</dbReference>
<dbReference type="EMBL" id="CP032153">
    <property type="protein sequence ID" value="AYN22113.1"/>
    <property type="molecule type" value="Genomic_DNA"/>
</dbReference>
<gene>
    <name evidence="3" type="ORF">D3M96_17155</name>
</gene>
<organism evidence="3 4">
    <name type="scientific">Alcaligenes aquatilis</name>
    <dbReference type="NCBI Taxonomy" id="323284"/>
    <lineage>
        <taxon>Bacteria</taxon>
        <taxon>Pseudomonadati</taxon>
        <taxon>Pseudomonadota</taxon>
        <taxon>Betaproteobacteria</taxon>
        <taxon>Burkholderiales</taxon>
        <taxon>Alcaligenaceae</taxon>
        <taxon>Alcaligenes</taxon>
    </lineage>
</organism>
<dbReference type="PRINTS" id="PR00081">
    <property type="entry name" value="GDHRDH"/>
</dbReference>
<evidence type="ECO:0000256" key="1">
    <source>
        <dbReference type="ARBA" id="ARBA00006484"/>
    </source>
</evidence>
<dbReference type="PANTHER" id="PTHR44196:SF1">
    <property type="entry name" value="DEHYDROGENASE_REDUCTASE SDR FAMILY MEMBER 7B"/>
    <property type="match status" value="1"/>
</dbReference>
<name>A0A3G2HYH6_9BURK</name>
<dbReference type="Gene3D" id="3.40.50.720">
    <property type="entry name" value="NAD(P)-binding Rossmann-like Domain"/>
    <property type="match status" value="1"/>
</dbReference>
<dbReference type="InterPro" id="IPR002347">
    <property type="entry name" value="SDR_fam"/>
</dbReference>
<dbReference type="OrthoDB" id="335726at2"/>
<dbReference type="Pfam" id="PF00106">
    <property type="entry name" value="adh_short"/>
    <property type="match status" value="1"/>
</dbReference>
<evidence type="ECO:0000313" key="3">
    <source>
        <dbReference type="EMBL" id="AYN22113.1"/>
    </source>
</evidence>
<keyword evidence="2" id="KW-0560">Oxidoreductase</keyword>
<proteinExistence type="inferred from homology"/>
<protein>
    <submittedName>
        <fullName evidence="3">SDR family NAD(P)-dependent oxidoreductase</fullName>
    </submittedName>
</protein>
<dbReference type="KEGG" id="aaqu:D3M96_17155"/>
<sequence>MGLLHTKLNPPISRWQGKCAWIVGASSGIGKATAQALHAQGARVIISARDADALHTLADGRDGFLAVPLDVTQLDSMVAAKTMVQAYADKAPDLVLYCAGRYQPQRATHFDLLEMQRHLAVNYVGALHLLDTVLPMLLAAGRGHLALIGSVAGYRGLPMSLAYGPTKAALNNLAENLYLDLHPLGLGVSIINPGFVDTPLTAQNSFKMPALITPEEAAQHILHGWKQGQFEMNFPRRFTGWVKLMRCLPDSWYFWAVRRVTGM</sequence>
<comment type="similarity">
    <text evidence="1">Belongs to the short-chain dehydrogenases/reductases (SDR) family.</text>
</comment>
<dbReference type="RefSeq" id="WP_121739654.1">
    <property type="nucleotide sequence ID" value="NZ_CP032153.1"/>
</dbReference>